<evidence type="ECO:0000313" key="2">
    <source>
        <dbReference type="EMBL" id="CAF2130014.1"/>
    </source>
</evidence>
<dbReference type="InterPro" id="IPR016031">
    <property type="entry name" value="Trp_RNA-bd_attenuator-like_dom"/>
</dbReference>
<dbReference type="InterPro" id="IPR002838">
    <property type="entry name" value="AIM24"/>
</dbReference>
<evidence type="ECO:0000313" key="1">
    <source>
        <dbReference type="EMBL" id="CAF2080370.1"/>
    </source>
</evidence>
<sequence>MSDSFVLIILEKATSIRPTVFRDKVQSIVKFYWEQKIMTSPSQTTKDDFTIRLGGRFHGGSYKITRHGPSAFLSITLADDASLVANQDDMVAKSHGIVYKENFRFKLRKLLNDDPFFEYSFIGPGELLLAPSIWGDIVPIHLDGKTEWTIGKNGPLAMTDKVVKETRSQPIFQNLLHREAIFVYRVSGIGVVFVPSLGSMQQHELKKDDILVVNNGSLVAWNCRYEMKDTDTGDSIFCHFEGPGVVITQGLNALTLLKWSWNYKETKENIEETMKDYPNDE</sequence>
<dbReference type="Proteomes" id="UP000663887">
    <property type="component" value="Unassembled WGS sequence"/>
</dbReference>
<dbReference type="EMBL" id="CAJNRF010006369">
    <property type="protein sequence ID" value="CAF2080370.1"/>
    <property type="molecule type" value="Genomic_DNA"/>
</dbReference>
<organism evidence="2 3">
    <name type="scientific">Rotaria magnacalcarata</name>
    <dbReference type="NCBI Taxonomy" id="392030"/>
    <lineage>
        <taxon>Eukaryota</taxon>
        <taxon>Metazoa</taxon>
        <taxon>Spiralia</taxon>
        <taxon>Gnathifera</taxon>
        <taxon>Rotifera</taxon>
        <taxon>Eurotatoria</taxon>
        <taxon>Bdelloidea</taxon>
        <taxon>Philodinida</taxon>
        <taxon>Philodinidae</taxon>
        <taxon>Rotaria</taxon>
    </lineage>
</organism>
<name>A0A816W3D0_9BILA</name>
<evidence type="ECO:0008006" key="4">
    <source>
        <dbReference type="Google" id="ProtNLM"/>
    </source>
</evidence>
<reference evidence="2" key="1">
    <citation type="submission" date="2021-02" db="EMBL/GenBank/DDBJ databases">
        <authorList>
            <person name="Nowell W R."/>
        </authorList>
    </citation>
    <scope>NUCLEOTIDE SEQUENCE</scope>
</reference>
<dbReference type="Pfam" id="PF01987">
    <property type="entry name" value="AIM24"/>
    <property type="match status" value="1"/>
</dbReference>
<dbReference type="AlphaFoldDB" id="A0A816W3D0"/>
<proteinExistence type="predicted"/>
<dbReference type="PANTHER" id="PTHR43657:SF1">
    <property type="entry name" value="ALTERED INHERITANCE OF MITOCHONDRIA PROTEIN 24, MITOCHONDRIAL"/>
    <property type="match status" value="1"/>
</dbReference>
<comment type="caution">
    <text evidence="2">The sequence shown here is derived from an EMBL/GenBank/DDBJ whole genome shotgun (WGS) entry which is preliminary data.</text>
</comment>
<dbReference type="SUPFAM" id="SSF51219">
    <property type="entry name" value="TRAP-like"/>
    <property type="match status" value="1"/>
</dbReference>
<dbReference type="EMBL" id="CAJNRG010011168">
    <property type="protein sequence ID" value="CAF2130014.1"/>
    <property type="molecule type" value="Genomic_DNA"/>
</dbReference>
<accession>A0A816W3D0</accession>
<evidence type="ECO:0000313" key="3">
    <source>
        <dbReference type="Proteomes" id="UP000663887"/>
    </source>
</evidence>
<dbReference type="Proteomes" id="UP000663856">
    <property type="component" value="Unassembled WGS sequence"/>
</dbReference>
<dbReference type="Gene3D" id="3.60.160.10">
    <property type="entry name" value="Mitochondrial biogenesis AIM24"/>
    <property type="match status" value="1"/>
</dbReference>
<gene>
    <name evidence="1" type="ORF">WKI299_LOCUS16062</name>
    <name evidence="2" type="ORF">XDN619_LOCUS24564</name>
</gene>
<dbReference type="PANTHER" id="PTHR43657">
    <property type="entry name" value="TRYPTOPHAN RNA-BINDING ATTENUATOR PROTEIN-LIKE PROTEIN"/>
    <property type="match status" value="1"/>
</dbReference>
<protein>
    <recommendedName>
        <fullName evidence="4">Altered inheritance of mitochondria protein 24, mitochondrial</fullName>
    </recommendedName>
</protein>
<dbReference type="InterPro" id="IPR036983">
    <property type="entry name" value="AIM24_sf"/>
</dbReference>